<dbReference type="GO" id="GO:0016788">
    <property type="term" value="F:hydrolase activity, acting on ester bonds"/>
    <property type="evidence" value="ECO:0007669"/>
    <property type="project" value="InterPro"/>
</dbReference>
<evidence type="ECO:0000256" key="1">
    <source>
        <dbReference type="SAM" id="MobiDB-lite"/>
    </source>
</evidence>
<feature type="compositionally biased region" description="Low complexity" evidence="1">
    <location>
        <begin position="317"/>
        <end position="326"/>
    </location>
</feature>
<dbReference type="GO" id="GO:0016192">
    <property type="term" value="P:vesicle-mediated transport"/>
    <property type="evidence" value="ECO:0007669"/>
    <property type="project" value="InterPro"/>
</dbReference>
<feature type="region of interest" description="Disordered" evidence="1">
    <location>
        <begin position="317"/>
        <end position="346"/>
    </location>
</feature>
<reference evidence="3" key="1">
    <citation type="journal article" date="2021" name="Sci. Rep.">
        <title>Diploid genomic architecture of Nitzschia inconspicua, an elite biomass production diatom.</title>
        <authorList>
            <person name="Oliver A."/>
            <person name="Podell S."/>
            <person name="Pinowska A."/>
            <person name="Traller J.C."/>
            <person name="Smith S.R."/>
            <person name="McClure R."/>
            <person name="Beliaev A."/>
            <person name="Bohutskyi P."/>
            <person name="Hill E.A."/>
            <person name="Rabines A."/>
            <person name="Zheng H."/>
            <person name="Allen L.Z."/>
            <person name="Kuo A."/>
            <person name="Grigoriev I.V."/>
            <person name="Allen A.E."/>
            <person name="Hazlebeck D."/>
            <person name="Allen E.E."/>
        </authorList>
    </citation>
    <scope>NUCLEOTIDE SEQUENCE</scope>
    <source>
        <strain evidence="3">Hildebrandi</strain>
    </source>
</reference>
<protein>
    <submittedName>
        <fullName evidence="3">TatD-related deoxyribonuclease</fullName>
    </submittedName>
</protein>
<dbReference type="GO" id="GO:0006623">
    <property type="term" value="P:protein targeting to vacuole"/>
    <property type="evidence" value="ECO:0007669"/>
    <property type="project" value="InterPro"/>
</dbReference>
<evidence type="ECO:0000313" key="4">
    <source>
        <dbReference type="Proteomes" id="UP000693970"/>
    </source>
</evidence>
<feature type="compositionally biased region" description="Polar residues" evidence="1">
    <location>
        <begin position="451"/>
        <end position="463"/>
    </location>
</feature>
<dbReference type="EMBL" id="JAGRRH010000022">
    <property type="protein sequence ID" value="KAG7344932.1"/>
    <property type="molecule type" value="Genomic_DNA"/>
</dbReference>
<comment type="caution">
    <text evidence="3">The sequence shown here is derived from an EMBL/GenBank/DDBJ whole genome shotgun (WGS) entry which is preliminary data.</text>
</comment>
<proteinExistence type="predicted"/>
<evidence type="ECO:0000313" key="3">
    <source>
        <dbReference type="EMBL" id="KAG7344932.1"/>
    </source>
</evidence>
<dbReference type="InterPro" id="IPR001130">
    <property type="entry name" value="TatD-like"/>
</dbReference>
<dbReference type="InterPro" id="IPR004353">
    <property type="entry name" value="Mon1"/>
</dbReference>
<accession>A0A9K3KJR5</accession>
<dbReference type="Proteomes" id="UP000693970">
    <property type="component" value="Unassembled WGS sequence"/>
</dbReference>
<evidence type="ECO:0000259" key="2">
    <source>
        <dbReference type="Pfam" id="PF19037"/>
    </source>
</evidence>
<feature type="compositionally biased region" description="Low complexity" evidence="1">
    <location>
        <begin position="464"/>
        <end position="476"/>
    </location>
</feature>
<feature type="compositionally biased region" description="Polar residues" evidence="1">
    <location>
        <begin position="334"/>
        <end position="346"/>
    </location>
</feature>
<dbReference type="Pfam" id="PF01026">
    <property type="entry name" value="TatD_DNase"/>
    <property type="match status" value="1"/>
</dbReference>
<gene>
    <name evidence="3" type="ORF">IV203_032463</name>
</gene>
<feature type="compositionally biased region" description="Low complexity" evidence="1">
    <location>
        <begin position="438"/>
        <end position="450"/>
    </location>
</feature>
<feature type="region of interest" description="Disordered" evidence="1">
    <location>
        <begin position="805"/>
        <end position="824"/>
    </location>
</feature>
<sequence>MSRNQKDIRFNDKKGCPCCAFEYDTDLFLPPSERNDDNNNSGVVLAAAAAAAAAVKTSSSSTTETDDGVLPSISQVASRLINESFGDHPKQQLHLIDTHCHAQLYRDRDMTYDLSSDEFSKTCTLDNRIRLQSLACAVEPSDFDVTLQYASSSSSILPALGVHPWYVDSIDVSDNNNDDNNNNSWIDQLHERLINHPAALVGEIGLCKIARWVRSYPEGKAAAMQKQKHVLKQQMKLAAQLQRPVSVHCVDAHGLFVSTIQELLVEAAAEAAASSSSSSSQTTDLSMALPPAIGMHSFTGTAHHVKELLHLETTIIQNQQQQQPKQQRQRQRQSKGNSNSNDLPTTTSIERKPLFYFGFSHAVNYAMCSSEKSRRRGKEAVQAVPMDRLLVESDVHHPQDVLGGILGAIAYVAWARNESERTIATVTTQNAQRFLAHTTMTTTKKTTTTTHPDNSPTPSNDTESNTVTSTSTTNTTAAAAVTSSFPSRNVIIMSEAGKPIFALHGNPEDVSRTCSLIQALRTSTNSLGLGDVQFLTAHKLQLAFMTVGSITLVRIESLDDEHTTTTTISRHGTTEAFARLELEYVYSHLICLLSDHVQTMLQYNPSLDIRSTMMDASMESMLRNVLKETSYNVGKYLVEAIPVVFPISPDVRHQSSKTLQSIANDTDNNLAFAILVAGDRHDLVTLVQSAYRPHQLRPSDFHAIINFLGNQKEFISKNNTELWIPMCLPRFHCSGFLYAYARCLHVSTQLALILLSSHGDTDQFELLRRASRTVQKQLGVTPTDDPPMATTTTTTIVTVSEHVAETIPRPPPPGSSTTSMESTTKIDDDDDYVQILPDMVDPTSSHMERQTMNNNNSRLLTELEYAQGLSTMETICQRYLEDLPVEEQRPLHFVFRLDVPIKSPGTIGSGWSHFSECIVCSCSSSVLVMGTTPMEKNDDSVWRHRMWSNYQKLSLRLRLGSASVEATMDAFDMINDSCPAPSASAGSMSFPGIGGNCPAMGLFESPAFASDRLSYSIDGNEMYLGMNGKDFELVTVMQAATIGTKLVRNLMSNKKSIFLSKPLTFQP</sequence>
<keyword evidence="4" id="KW-1185">Reference proteome</keyword>
<dbReference type="AlphaFoldDB" id="A0A9K3KJR5"/>
<dbReference type="PANTHER" id="PTHR13027">
    <property type="entry name" value="SAND PROTEIN-RELATED"/>
    <property type="match status" value="1"/>
</dbReference>
<dbReference type="InterPro" id="IPR043971">
    <property type="entry name" value="FUZ/MON1/HPS1_longin_2"/>
</dbReference>
<reference evidence="3" key="2">
    <citation type="submission" date="2021-04" db="EMBL/GenBank/DDBJ databases">
        <authorList>
            <person name="Podell S."/>
        </authorList>
    </citation>
    <scope>NUCLEOTIDE SEQUENCE</scope>
    <source>
        <strain evidence="3">Hildebrandi</strain>
    </source>
</reference>
<feature type="region of interest" description="Disordered" evidence="1">
    <location>
        <begin position="436"/>
        <end position="476"/>
    </location>
</feature>
<organism evidence="3 4">
    <name type="scientific">Nitzschia inconspicua</name>
    <dbReference type="NCBI Taxonomy" id="303405"/>
    <lineage>
        <taxon>Eukaryota</taxon>
        <taxon>Sar</taxon>
        <taxon>Stramenopiles</taxon>
        <taxon>Ochrophyta</taxon>
        <taxon>Bacillariophyta</taxon>
        <taxon>Bacillariophyceae</taxon>
        <taxon>Bacillariophycidae</taxon>
        <taxon>Bacillariales</taxon>
        <taxon>Bacillariaceae</taxon>
        <taxon>Nitzschia</taxon>
    </lineage>
</organism>
<feature type="domain" description="FUZ/MON1/HPS1 second Longin" evidence="2">
    <location>
        <begin position="669"/>
        <end position="773"/>
    </location>
</feature>
<dbReference type="Pfam" id="PF19037">
    <property type="entry name" value="Fuz_longin_2"/>
    <property type="match status" value="1"/>
</dbReference>
<name>A0A9K3KJR5_9STRA</name>
<dbReference type="PANTHER" id="PTHR13027:SF7">
    <property type="entry name" value="VACUOLAR FUSION PROTEIN MON1 HOMOLOG"/>
    <property type="match status" value="1"/>
</dbReference>
<dbReference type="OrthoDB" id="272411at2759"/>